<keyword evidence="2" id="KW-1185">Reference proteome</keyword>
<protein>
    <submittedName>
        <fullName evidence="1">Uncharacterized protein</fullName>
    </submittedName>
</protein>
<dbReference type="RefSeq" id="YP_010805344.1">
    <property type="nucleotide sequence ID" value="NC_077147.1"/>
</dbReference>
<name>A0AAX3AV14_9ABAC</name>
<dbReference type="Proteomes" id="UP001157381">
    <property type="component" value="Segment"/>
</dbReference>
<organism evidence="1 2">
    <name type="scientific">Olene mendosa nucleopolyhedrovirus</name>
    <dbReference type="NCBI Taxonomy" id="2933796"/>
    <lineage>
        <taxon>Viruses</taxon>
        <taxon>Viruses incertae sedis</taxon>
        <taxon>Naldaviricetes</taxon>
        <taxon>Lefavirales</taxon>
        <taxon>Baculoviridae</taxon>
        <taxon>Alphabaculovirus</taxon>
        <taxon>Alphabaculovirus olmendosae</taxon>
    </lineage>
</organism>
<dbReference type="GeneID" id="80544238"/>
<evidence type="ECO:0000313" key="2">
    <source>
        <dbReference type="Proteomes" id="UP001157381"/>
    </source>
</evidence>
<accession>A0AAX3AV14</accession>
<sequence>MRKRKFDLVRLSGAMLVDEPKTSVLGGDGSILQRYQPEMFCVHFYYNGRFRTGADRAIACFCTRRTILNVLTDMLNSDEMNERVKKFCGFELVESGDGETILVAHRDRLLYLLHNKFIFQWTFVSFYNSTLRAAGFRPACMALSKSPLSASISHANRPPSPSSRAYFPLSSIESALSKETSAPAVSSKAYAPLAVESYAYAYRPASMAERNSR</sequence>
<evidence type="ECO:0000313" key="1">
    <source>
        <dbReference type="EMBL" id="UOQ18843.1"/>
    </source>
</evidence>
<proteinExistence type="predicted"/>
<dbReference type="KEGG" id="vg:80544238"/>
<reference evidence="1 2" key="1">
    <citation type="journal article" date="2022" name="Virus Genes">
        <title>The complete genome sequence of an alphabaculovirus from the brown tussock moth, Olene mendosa Hubner, expands our knowledge of lymantriine baculovirus diversity and evolution.</title>
        <authorList>
            <person name="Harrison R.L."/>
            <person name="Rowley D.L."/>
        </authorList>
    </citation>
    <scope>NUCLEOTIDE SEQUENCE [LARGE SCALE GENOMIC DNA]</scope>
    <source>
        <strain evidence="1">435</strain>
    </source>
</reference>
<dbReference type="EMBL" id="MZ766431">
    <property type="protein sequence ID" value="UOQ18843.1"/>
    <property type="molecule type" value="Genomic_DNA"/>
</dbReference>